<organism evidence="1 2">
    <name type="scientific">Filomicrobium insigne</name>
    <dbReference type="NCBI Taxonomy" id="418854"/>
    <lineage>
        <taxon>Bacteria</taxon>
        <taxon>Pseudomonadati</taxon>
        <taxon>Pseudomonadota</taxon>
        <taxon>Alphaproteobacteria</taxon>
        <taxon>Hyphomicrobiales</taxon>
        <taxon>Hyphomicrobiaceae</taxon>
        <taxon>Filomicrobium</taxon>
    </lineage>
</organism>
<dbReference type="Proteomes" id="UP000198795">
    <property type="component" value="Unassembled WGS sequence"/>
</dbReference>
<keyword evidence="2" id="KW-1185">Reference proteome</keyword>
<sequence>MFPFKAERRAFTHGSQWILCLQSVNRPVAGARAMPSRYTS</sequence>
<evidence type="ECO:0000313" key="1">
    <source>
        <dbReference type="EMBL" id="SDP44247.1"/>
    </source>
</evidence>
<evidence type="ECO:0008006" key="3">
    <source>
        <dbReference type="Google" id="ProtNLM"/>
    </source>
</evidence>
<evidence type="ECO:0000313" key="2">
    <source>
        <dbReference type="Proteomes" id="UP000198795"/>
    </source>
</evidence>
<comment type="caution">
    <text evidence="1">The sequence shown here is derived from an EMBL/GenBank/DDBJ whole genome shotgun (WGS) entry which is preliminary data.</text>
</comment>
<protein>
    <recommendedName>
        <fullName evidence="3">Transposase</fullName>
    </recommendedName>
</protein>
<accession>A0A1H0SR84</accession>
<gene>
    <name evidence="1" type="ORF">SAMN04488061_3009</name>
</gene>
<reference evidence="1 2" key="1">
    <citation type="submission" date="2016-10" db="EMBL/GenBank/DDBJ databases">
        <authorList>
            <person name="Varghese N."/>
            <person name="Submissions S."/>
        </authorList>
    </citation>
    <scope>NUCLEOTIDE SEQUENCE [LARGE SCALE GENOMIC DNA]</scope>
    <source>
        <strain evidence="1 2">CGMCC 1.6497</strain>
    </source>
</reference>
<proteinExistence type="predicted"/>
<dbReference type="EMBL" id="FNJC01000004">
    <property type="protein sequence ID" value="SDP44247.1"/>
    <property type="molecule type" value="Genomic_DNA"/>
</dbReference>
<name>A0A1H0SR84_9HYPH</name>